<organism evidence="2 3">
    <name type="scientific">Limosa lapponica baueri</name>
    <dbReference type="NCBI Taxonomy" id="1758121"/>
    <lineage>
        <taxon>Eukaryota</taxon>
        <taxon>Metazoa</taxon>
        <taxon>Chordata</taxon>
        <taxon>Craniata</taxon>
        <taxon>Vertebrata</taxon>
        <taxon>Euteleostomi</taxon>
        <taxon>Archelosauria</taxon>
        <taxon>Archosauria</taxon>
        <taxon>Dinosauria</taxon>
        <taxon>Saurischia</taxon>
        <taxon>Theropoda</taxon>
        <taxon>Coelurosauria</taxon>
        <taxon>Aves</taxon>
        <taxon>Neognathae</taxon>
        <taxon>Neoaves</taxon>
        <taxon>Charadriiformes</taxon>
        <taxon>Scolopacidae</taxon>
        <taxon>Limosa</taxon>
    </lineage>
</organism>
<sequence>MSLTETHHLLQPPPPPNICSSREQQQQSLIPEMELNDTISSEEKQLQQKADIQQTEEQQIRAQPRSTLTANGVR</sequence>
<protein>
    <submittedName>
        <fullName evidence="2">Uncharacterized protein</fullName>
    </submittedName>
</protein>
<name>A0A2I0UDY1_LIMLA</name>
<evidence type="ECO:0000256" key="1">
    <source>
        <dbReference type="SAM" id="MobiDB-lite"/>
    </source>
</evidence>
<feature type="compositionally biased region" description="Polar residues" evidence="1">
    <location>
        <begin position="47"/>
        <end position="74"/>
    </location>
</feature>
<evidence type="ECO:0000313" key="3">
    <source>
        <dbReference type="Proteomes" id="UP000233556"/>
    </source>
</evidence>
<dbReference type="Proteomes" id="UP000233556">
    <property type="component" value="Unassembled WGS sequence"/>
</dbReference>
<feature type="region of interest" description="Disordered" evidence="1">
    <location>
        <begin position="41"/>
        <end position="74"/>
    </location>
</feature>
<reference evidence="3" key="1">
    <citation type="submission" date="2017-11" db="EMBL/GenBank/DDBJ databases">
        <authorList>
            <person name="Lima N.C."/>
            <person name="Parody-Merino A.M."/>
            <person name="Battley P.F."/>
            <person name="Fidler A.E."/>
            <person name="Prosdocimi F."/>
        </authorList>
    </citation>
    <scope>NUCLEOTIDE SEQUENCE [LARGE SCALE GENOMIC DNA]</scope>
</reference>
<dbReference type="EMBL" id="KZ505838">
    <property type="protein sequence ID" value="PKU44268.1"/>
    <property type="molecule type" value="Genomic_DNA"/>
</dbReference>
<evidence type="ECO:0000313" key="2">
    <source>
        <dbReference type="EMBL" id="PKU44268.1"/>
    </source>
</evidence>
<gene>
    <name evidence="2" type="ORF">llap_5428</name>
</gene>
<accession>A0A2I0UDY1</accession>
<keyword evidence="3" id="KW-1185">Reference proteome</keyword>
<reference evidence="3" key="2">
    <citation type="submission" date="2017-12" db="EMBL/GenBank/DDBJ databases">
        <title>Genome sequence of the Bar-tailed Godwit (Limosa lapponica baueri).</title>
        <authorList>
            <person name="Lima N.C.B."/>
            <person name="Parody-Merino A.M."/>
            <person name="Battley P.F."/>
            <person name="Fidler A.E."/>
            <person name="Prosdocimi F."/>
        </authorList>
    </citation>
    <scope>NUCLEOTIDE SEQUENCE [LARGE SCALE GENOMIC DNA]</scope>
</reference>
<feature type="region of interest" description="Disordered" evidence="1">
    <location>
        <begin position="1"/>
        <end position="26"/>
    </location>
</feature>
<dbReference type="AlphaFoldDB" id="A0A2I0UDY1"/>
<proteinExistence type="predicted"/>